<dbReference type="EMBL" id="CP097899">
    <property type="protein sequence ID" value="URN94592.1"/>
    <property type="molecule type" value="Genomic_DNA"/>
</dbReference>
<dbReference type="InterPro" id="IPR020622">
    <property type="entry name" value="Ala_racemase_pyridoxalP-BS"/>
</dbReference>
<dbReference type="Pfam" id="PF00842">
    <property type="entry name" value="Ala_racemase_C"/>
    <property type="match status" value="1"/>
</dbReference>
<dbReference type="GO" id="GO:0008784">
    <property type="term" value="F:alanine racemase activity"/>
    <property type="evidence" value="ECO:0007669"/>
    <property type="project" value="UniProtKB-UniRule"/>
</dbReference>
<sequence length="393" mass="44170">MLLRRAWAEINLDHVAFNIEQIRSILPPYTQIMAVIKSNAYGHGDRRIAQLLVELGVTRFAVSNLDEAIALRHYGIIGDILILGATPPEGFGQLAAYKITQTVFSPEYAEMLNQYGLDYQLRFQVHIKIDTGMHRIGFSYDDLDAMKKIFAYQGMIIKGVFTHFSVADQLNLADRRYTQMQVDRFDTCLFQLRDFPFGMTHAQNSAGIVNYRDYTYDLVRPGVLMFGVPSGEIQRDLELKPAMELKSKVAMVKQVSIGAEIGYGRDFTAERDMRIATIPIGYGDGYPRSVSGKGARVLINGQYAQLVGKVCMDQLMVDVTDIDDVQVGDTVILVGEDQGKSISLASLSELAGTITNELLCRISARVPREYVQQVKQTQETQELVKFEHFLRNS</sequence>
<evidence type="ECO:0000259" key="7">
    <source>
        <dbReference type="SMART" id="SM01005"/>
    </source>
</evidence>
<dbReference type="AlphaFoldDB" id="A0A9J6ZFD7"/>
<keyword evidence="2 4" id="KW-0663">Pyridoxal phosphate</keyword>
<dbReference type="Pfam" id="PF01168">
    <property type="entry name" value="Ala_racemase_N"/>
    <property type="match status" value="1"/>
</dbReference>
<dbReference type="Proteomes" id="UP001056756">
    <property type="component" value="Chromosome"/>
</dbReference>
<dbReference type="PANTHER" id="PTHR30511:SF0">
    <property type="entry name" value="ALANINE RACEMASE, CATABOLIC-RELATED"/>
    <property type="match status" value="1"/>
</dbReference>
<dbReference type="GO" id="GO:0030632">
    <property type="term" value="P:D-alanine biosynthetic process"/>
    <property type="evidence" value="ECO:0007669"/>
    <property type="project" value="UniProtKB-UniRule"/>
</dbReference>
<feature type="binding site" evidence="4 6">
    <location>
        <position position="135"/>
    </location>
    <ligand>
        <name>substrate</name>
    </ligand>
</feature>
<reference evidence="8" key="1">
    <citation type="submission" date="2022-05" db="EMBL/GenBank/DDBJ databases">
        <title>Novel bacterial taxa in a minimal lignocellulolytic consortium and its capacity to transform plastics disclosed by genome-resolved metagenomics.</title>
        <authorList>
            <person name="Rodriguez C.A.D."/>
            <person name="Diaz-Garcia L."/>
            <person name="Herrera K."/>
            <person name="Tarazona N.A."/>
            <person name="Sproer C."/>
            <person name="Overmann J."/>
            <person name="Jimenez D.J."/>
        </authorList>
    </citation>
    <scope>NUCLEOTIDE SEQUENCE</scope>
    <source>
        <strain evidence="8">MAG5</strain>
    </source>
</reference>
<dbReference type="InterPro" id="IPR029066">
    <property type="entry name" value="PLP-binding_barrel"/>
</dbReference>
<dbReference type="SUPFAM" id="SSF50621">
    <property type="entry name" value="Alanine racemase C-terminal domain-like"/>
    <property type="match status" value="1"/>
</dbReference>
<dbReference type="Gene3D" id="2.40.37.10">
    <property type="entry name" value="Lyase, Ornithine Decarboxylase, Chain A, domain 1"/>
    <property type="match status" value="1"/>
</dbReference>
<dbReference type="GO" id="GO:0005829">
    <property type="term" value="C:cytosol"/>
    <property type="evidence" value="ECO:0007669"/>
    <property type="project" value="TreeGrafter"/>
</dbReference>
<dbReference type="HAMAP" id="MF_01201">
    <property type="entry name" value="Ala_racemase"/>
    <property type="match status" value="1"/>
</dbReference>
<dbReference type="FunFam" id="3.20.20.10:FF:000002">
    <property type="entry name" value="Alanine racemase"/>
    <property type="match status" value="1"/>
</dbReference>
<dbReference type="GO" id="GO:0009252">
    <property type="term" value="P:peptidoglycan biosynthetic process"/>
    <property type="evidence" value="ECO:0007669"/>
    <property type="project" value="TreeGrafter"/>
</dbReference>
<evidence type="ECO:0000256" key="4">
    <source>
        <dbReference type="HAMAP-Rule" id="MF_01201"/>
    </source>
</evidence>
<dbReference type="GO" id="GO:0030170">
    <property type="term" value="F:pyridoxal phosphate binding"/>
    <property type="evidence" value="ECO:0007669"/>
    <property type="project" value="UniProtKB-UniRule"/>
</dbReference>
<dbReference type="PRINTS" id="PR00992">
    <property type="entry name" value="ALARACEMASE"/>
</dbReference>
<protein>
    <recommendedName>
        <fullName evidence="4">Alanine racemase</fullName>
        <ecNumber evidence="4">5.1.1.1</ecNumber>
    </recommendedName>
</protein>
<comment type="catalytic activity">
    <reaction evidence="4">
        <text>L-alanine = D-alanine</text>
        <dbReference type="Rhea" id="RHEA:20249"/>
        <dbReference type="ChEBI" id="CHEBI:57416"/>
        <dbReference type="ChEBI" id="CHEBI:57972"/>
        <dbReference type="EC" id="5.1.1.1"/>
    </reaction>
</comment>
<evidence type="ECO:0000313" key="9">
    <source>
        <dbReference type="Proteomes" id="UP001056756"/>
    </source>
</evidence>
<feature type="active site" description="Proton acceptor; specific for L-alanine" evidence="4">
    <location>
        <position position="263"/>
    </location>
</feature>
<name>A0A9J6ZFD7_9BACL</name>
<dbReference type="Gene3D" id="3.20.20.10">
    <property type="entry name" value="Alanine racemase"/>
    <property type="match status" value="1"/>
</dbReference>
<dbReference type="PANTHER" id="PTHR30511">
    <property type="entry name" value="ALANINE RACEMASE"/>
    <property type="match status" value="1"/>
</dbReference>
<comment type="cofactor">
    <cofactor evidence="1 4 5">
        <name>pyridoxal 5'-phosphate</name>
        <dbReference type="ChEBI" id="CHEBI:597326"/>
    </cofactor>
</comment>
<dbReference type="EC" id="5.1.1.1" evidence="4"/>
<organism evidence="8 9">
    <name type="scientific">Candidatus Pristimantibacillus lignocellulolyticus</name>
    <dbReference type="NCBI Taxonomy" id="2994561"/>
    <lineage>
        <taxon>Bacteria</taxon>
        <taxon>Bacillati</taxon>
        <taxon>Bacillota</taxon>
        <taxon>Bacilli</taxon>
        <taxon>Bacillales</taxon>
        <taxon>Paenibacillaceae</taxon>
        <taxon>Candidatus Pristimantibacillus</taxon>
    </lineage>
</organism>
<dbReference type="SMART" id="SM01005">
    <property type="entry name" value="Ala_racemase_C"/>
    <property type="match status" value="1"/>
</dbReference>
<dbReference type="InterPro" id="IPR000821">
    <property type="entry name" value="Ala_racemase"/>
</dbReference>
<evidence type="ECO:0000256" key="6">
    <source>
        <dbReference type="PIRSR" id="PIRSR600821-52"/>
    </source>
</evidence>
<proteinExistence type="inferred from homology"/>
<gene>
    <name evidence="8" type="primary">alr</name>
    <name evidence="8" type="ORF">NAG76_22710</name>
</gene>
<feature type="binding site" evidence="4 6">
    <location>
        <position position="312"/>
    </location>
    <ligand>
        <name>substrate</name>
    </ligand>
</feature>
<keyword evidence="3 4" id="KW-0413">Isomerase</keyword>
<feature type="modified residue" description="N6-(pyridoxal phosphate)lysine" evidence="4 5">
    <location>
        <position position="37"/>
    </location>
</feature>
<feature type="domain" description="Alanine racemase C-terminal" evidence="7">
    <location>
        <begin position="242"/>
        <end position="371"/>
    </location>
</feature>
<accession>A0A9J6ZFD7</accession>
<comment type="pathway">
    <text evidence="4">Amino-acid biosynthesis; D-alanine biosynthesis; D-alanine from L-alanine: step 1/1.</text>
</comment>
<comment type="function">
    <text evidence="4">Catalyzes the interconversion of L-alanine and D-alanine. May also act on other amino acids.</text>
</comment>
<evidence type="ECO:0000256" key="5">
    <source>
        <dbReference type="PIRSR" id="PIRSR600821-50"/>
    </source>
</evidence>
<dbReference type="NCBIfam" id="TIGR00492">
    <property type="entry name" value="alr"/>
    <property type="match status" value="1"/>
</dbReference>
<evidence type="ECO:0000256" key="2">
    <source>
        <dbReference type="ARBA" id="ARBA00022898"/>
    </source>
</evidence>
<dbReference type="SUPFAM" id="SSF51419">
    <property type="entry name" value="PLP-binding barrel"/>
    <property type="match status" value="1"/>
</dbReference>
<evidence type="ECO:0000256" key="3">
    <source>
        <dbReference type="ARBA" id="ARBA00023235"/>
    </source>
</evidence>
<comment type="similarity">
    <text evidence="4">Belongs to the alanine racemase family.</text>
</comment>
<feature type="active site" description="Proton acceptor; specific for D-alanine" evidence="4">
    <location>
        <position position="37"/>
    </location>
</feature>
<dbReference type="PROSITE" id="PS00395">
    <property type="entry name" value="ALANINE_RACEMASE"/>
    <property type="match status" value="1"/>
</dbReference>
<dbReference type="InterPro" id="IPR009006">
    <property type="entry name" value="Ala_racemase/Decarboxylase_C"/>
</dbReference>
<evidence type="ECO:0000313" key="8">
    <source>
        <dbReference type="EMBL" id="URN94592.1"/>
    </source>
</evidence>
<dbReference type="CDD" id="cd00430">
    <property type="entry name" value="PLPDE_III_AR"/>
    <property type="match status" value="1"/>
</dbReference>
<dbReference type="KEGG" id="plig:NAG76_22710"/>
<dbReference type="InterPro" id="IPR001608">
    <property type="entry name" value="Ala_racemase_N"/>
</dbReference>
<dbReference type="InterPro" id="IPR011079">
    <property type="entry name" value="Ala_racemase_C"/>
</dbReference>
<evidence type="ECO:0000256" key="1">
    <source>
        <dbReference type="ARBA" id="ARBA00001933"/>
    </source>
</evidence>